<evidence type="ECO:0000256" key="1">
    <source>
        <dbReference type="SAM" id="Phobius"/>
    </source>
</evidence>
<dbReference type="VEuPathDB" id="VectorBase:GPPI036894"/>
<evidence type="ECO:0000313" key="3">
    <source>
        <dbReference type="Proteomes" id="UP000092460"/>
    </source>
</evidence>
<feature type="transmembrane region" description="Helical" evidence="1">
    <location>
        <begin position="76"/>
        <end position="94"/>
    </location>
</feature>
<keyword evidence="1" id="KW-0472">Membrane</keyword>
<sequence>MQEGDHPFGCLCWVYLFQVGLIVGTVKITLGYRNDTRKEMLIRAFVLHLDPFKSSIQRRRPSHSANKYNAKVMNKGICDCVVVVVVVCLLYSILVDELCDSGGGWFDHNSRFVVRQPALGSSDVSCVFNVVLARSSIEALSREF</sequence>
<feature type="transmembrane region" description="Helical" evidence="1">
    <location>
        <begin position="6"/>
        <end position="30"/>
    </location>
</feature>
<reference evidence="3" key="1">
    <citation type="submission" date="2015-01" db="EMBL/GenBank/DDBJ databases">
        <authorList>
            <person name="Aksoy S."/>
            <person name="Warren W."/>
            <person name="Wilson R.K."/>
        </authorList>
    </citation>
    <scope>NUCLEOTIDE SEQUENCE [LARGE SCALE GENOMIC DNA]</scope>
    <source>
        <strain evidence="3">IAEA</strain>
    </source>
</reference>
<accession>A0A1B0BPY7</accession>
<dbReference type="AlphaFoldDB" id="A0A1B0BPY7"/>
<proteinExistence type="predicted"/>
<keyword evidence="3" id="KW-1185">Reference proteome</keyword>
<dbReference type="EnsemblMetazoa" id="GPPI036894-RA">
    <property type="protein sequence ID" value="GPPI036894-PA"/>
    <property type="gene ID" value="GPPI036894"/>
</dbReference>
<keyword evidence="1" id="KW-0812">Transmembrane</keyword>
<protein>
    <submittedName>
        <fullName evidence="2">Uncharacterized protein</fullName>
    </submittedName>
</protein>
<name>A0A1B0BPY7_9MUSC</name>
<reference evidence="2" key="2">
    <citation type="submission" date="2020-05" db="UniProtKB">
        <authorList>
            <consortium name="EnsemblMetazoa"/>
        </authorList>
    </citation>
    <scope>IDENTIFICATION</scope>
    <source>
        <strain evidence="2">IAEA</strain>
    </source>
</reference>
<organism evidence="2 3">
    <name type="scientific">Glossina palpalis gambiensis</name>
    <dbReference type="NCBI Taxonomy" id="67801"/>
    <lineage>
        <taxon>Eukaryota</taxon>
        <taxon>Metazoa</taxon>
        <taxon>Ecdysozoa</taxon>
        <taxon>Arthropoda</taxon>
        <taxon>Hexapoda</taxon>
        <taxon>Insecta</taxon>
        <taxon>Pterygota</taxon>
        <taxon>Neoptera</taxon>
        <taxon>Endopterygota</taxon>
        <taxon>Diptera</taxon>
        <taxon>Brachycera</taxon>
        <taxon>Muscomorpha</taxon>
        <taxon>Hippoboscoidea</taxon>
        <taxon>Glossinidae</taxon>
        <taxon>Glossina</taxon>
    </lineage>
</organism>
<dbReference type="Proteomes" id="UP000092460">
    <property type="component" value="Unassembled WGS sequence"/>
</dbReference>
<evidence type="ECO:0000313" key="2">
    <source>
        <dbReference type="EnsemblMetazoa" id="GPPI036894-PA"/>
    </source>
</evidence>
<dbReference type="EMBL" id="JXJN01018257">
    <property type="status" value="NOT_ANNOTATED_CDS"/>
    <property type="molecule type" value="Genomic_DNA"/>
</dbReference>
<keyword evidence="1" id="KW-1133">Transmembrane helix</keyword>